<keyword evidence="12" id="KW-1185">Reference proteome</keyword>
<dbReference type="InterPro" id="IPR036871">
    <property type="entry name" value="PX_dom_sf"/>
</dbReference>
<dbReference type="EMBL" id="KZ819328">
    <property type="protein sequence ID" value="PWN20444.1"/>
    <property type="molecule type" value="Genomic_DNA"/>
</dbReference>
<dbReference type="GO" id="GO:0015031">
    <property type="term" value="P:protein transport"/>
    <property type="evidence" value="ECO:0007669"/>
    <property type="project" value="UniProtKB-KW"/>
</dbReference>
<dbReference type="CDD" id="cd06867">
    <property type="entry name" value="PX_SNX41_42"/>
    <property type="match status" value="1"/>
</dbReference>
<evidence type="ECO:0000256" key="8">
    <source>
        <dbReference type="ARBA" id="ARBA00023136"/>
    </source>
</evidence>
<dbReference type="GO" id="GO:0042147">
    <property type="term" value="P:retrograde transport, endosome to Golgi"/>
    <property type="evidence" value="ECO:0007669"/>
    <property type="project" value="InterPro"/>
</dbReference>
<gene>
    <name evidence="11" type="ORF">BCV69DRAFT_313027</name>
</gene>
<reference evidence="11 12" key="1">
    <citation type="journal article" date="2018" name="Mol. Biol. Evol.">
        <title>Broad Genomic Sampling Reveals a Smut Pathogenic Ancestry of the Fungal Clade Ustilaginomycotina.</title>
        <authorList>
            <person name="Kijpornyongpan T."/>
            <person name="Mondo S.J."/>
            <person name="Barry K."/>
            <person name="Sandor L."/>
            <person name="Lee J."/>
            <person name="Lipzen A."/>
            <person name="Pangilinan J."/>
            <person name="LaButti K."/>
            <person name="Hainaut M."/>
            <person name="Henrissat B."/>
            <person name="Grigoriev I.V."/>
            <person name="Spatafora J.W."/>
            <person name="Aime M.C."/>
        </authorList>
    </citation>
    <scope>NUCLEOTIDE SEQUENCE [LARGE SCALE GENOMIC DNA]</scope>
    <source>
        <strain evidence="11 12">MCA 4718</strain>
    </source>
</reference>
<keyword evidence="6" id="KW-0072">Autophagy</keyword>
<evidence type="ECO:0000256" key="5">
    <source>
        <dbReference type="ARBA" id="ARBA00022927"/>
    </source>
</evidence>
<dbReference type="InterPro" id="IPR051079">
    <property type="entry name" value="Sorting_Nexin_Autophagy"/>
</dbReference>
<evidence type="ECO:0000256" key="7">
    <source>
        <dbReference type="ARBA" id="ARBA00023121"/>
    </source>
</evidence>
<dbReference type="GO" id="GO:0005829">
    <property type="term" value="C:cytosol"/>
    <property type="evidence" value="ECO:0007669"/>
    <property type="project" value="GOC"/>
</dbReference>
<dbReference type="GO" id="GO:0035091">
    <property type="term" value="F:phosphatidylinositol binding"/>
    <property type="evidence" value="ECO:0007669"/>
    <property type="project" value="InterPro"/>
</dbReference>
<dbReference type="GO" id="GO:0006914">
    <property type="term" value="P:autophagy"/>
    <property type="evidence" value="ECO:0007669"/>
    <property type="project" value="UniProtKB-KW"/>
</dbReference>
<dbReference type="SUPFAM" id="SSF64268">
    <property type="entry name" value="PX domain"/>
    <property type="match status" value="1"/>
</dbReference>
<feature type="compositionally biased region" description="Gly residues" evidence="9">
    <location>
        <begin position="430"/>
        <end position="443"/>
    </location>
</feature>
<dbReference type="InterPro" id="IPR044106">
    <property type="entry name" value="PX_Snx41/Atg20"/>
</dbReference>
<sequence>MSSTSASRRGPEEEINPFQINSDDDDDQQRQRPASSTRSSHNNALGAGESSSSPWGTADHDEATADAPPPPYRGDKRGKSQERQGASSASSAQGQQQQQRRPQPLPAPEMDMSDLTIIDAQKTTDHVGASSFIVYVIRCDNVEAKRRYSEFEALRSALVQLHPTLIIPPIPSKHTLSDYAVKQSKAKEDATIIARRKRMLQSFLRRCADHPDLKQSEVFRKFLDGRWSWHEISTTPPISSLPKSNLKAPAANPADLNASPAYASLPLPSSAGNQLRNPSQRFLDSEAFTTRFANHMSGSVEKANRRVARRWGDSAGDFAELGAVLNGFALSESGQMATAMERLGQASDSTFISVGGLLQDWEQSVTEPLHEYVQFASVLQKLLKWRHLKHLQFELAQDALEAKRLKLEELERVEAEAKRLERALETGGRSLTGGGGGGSGGGAWDSTGSGRVKSSIYGGAVDPQDDDGFAGSSSVGGSAGAPGGARDNLGRTADGDARSHYSGSGSGSGDGTGSSARSSAGSRGHHSSGSSSGGGGGGIFSALSHTFSSVLDVDPETTRRREISRLKEDISSLDEALQLTSQDLSYATNKIQADLDRFQRMKIRDFRQILLRCATMHRDFCRVNQRNWEEAKVEIEKVENKKAGSGTGSGSGEWPSYVMPEGSLGRKESAERDD</sequence>
<feature type="compositionally biased region" description="Basic and acidic residues" evidence="9">
    <location>
        <begin position="73"/>
        <end position="82"/>
    </location>
</feature>
<comment type="similarity">
    <text evidence="2">Belongs to the sorting nexin family.</text>
</comment>
<proteinExistence type="inferred from homology"/>
<keyword evidence="5" id="KW-0653">Protein transport</keyword>
<keyword evidence="4" id="KW-0967">Endosome</keyword>
<keyword evidence="7" id="KW-0446">Lipid-binding</keyword>
<evidence type="ECO:0000256" key="3">
    <source>
        <dbReference type="ARBA" id="ARBA00022448"/>
    </source>
</evidence>
<feature type="compositionally biased region" description="Basic and acidic residues" evidence="9">
    <location>
        <begin position="664"/>
        <end position="674"/>
    </location>
</feature>
<dbReference type="GO" id="GO:0010008">
    <property type="term" value="C:endosome membrane"/>
    <property type="evidence" value="ECO:0007669"/>
    <property type="project" value="UniProtKB-SubCell"/>
</dbReference>
<dbReference type="PANTHER" id="PTHR46979:SF2">
    <property type="entry name" value="SORTING NEXIN-41"/>
    <property type="match status" value="1"/>
</dbReference>
<dbReference type="SMART" id="SM00312">
    <property type="entry name" value="PX"/>
    <property type="match status" value="1"/>
</dbReference>
<evidence type="ECO:0000256" key="1">
    <source>
        <dbReference type="ARBA" id="ARBA00004481"/>
    </source>
</evidence>
<keyword evidence="3" id="KW-0813">Transport</keyword>
<evidence type="ECO:0000259" key="10">
    <source>
        <dbReference type="PROSITE" id="PS50195"/>
    </source>
</evidence>
<dbReference type="RefSeq" id="XP_025347604.1">
    <property type="nucleotide sequence ID" value="XM_025494991.1"/>
</dbReference>
<evidence type="ECO:0000313" key="11">
    <source>
        <dbReference type="EMBL" id="PWN20444.1"/>
    </source>
</evidence>
<accession>A0A316U6J1</accession>
<dbReference type="STRING" id="1684307.A0A316U6J1"/>
<feature type="compositionally biased region" description="Low complexity" evidence="9">
    <location>
        <begin position="513"/>
        <end position="530"/>
    </location>
</feature>
<dbReference type="Proteomes" id="UP000245942">
    <property type="component" value="Unassembled WGS sequence"/>
</dbReference>
<dbReference type="InterPro" id="IPR001683">
    <property type="entry name" value="PX_dom"/>
</dbReference>
<dbReference type="Pfam" id="PF00787">
    <property type="entry name" value="PX"/>
    <property type="match status" value="1"/>
</dbReference>
<dbReference type="PROSITE" id="PS50195">
    <property type="entry name" value="PX"/>
    <property type="match status" value="1"/>
</dbReference>
<dbReference type="Gene3D" id="1.20.1270.60">
    <property type="entry name" value="Arfaptin homology (AH) domain/BAR domain"/>
    <property type="match status" value="2"/>
</dbReference>
<dbReference type="PANTHER" id="PTHR46979">
    <property type="entry name" value="SORTING NEXIN-41"/>
    <property type="match status" value="1"/>
</dbReference>
<feature type="region of interest" description="Disordered" evidence="9">
    <location>
        <begin position="638"/>
        <end position="674"/>
    </location>
</feature>
<protein>
    <recommendedName>
        <fullName evidence="10">PX domain-containing protein</fullName>
    </recommendedName>
</protein>
<dbReference type="Gene3D" id="3.30.1520.10">
    <property type="entry name" value="Phox-like domain"/>
    <property type="match status" value="1"/>
</dbReference>
<evidence type="ECO:0000256" key="6">
    <source>
        <dbReference type="ARBA" id="ARBA00023006"/>
    </source>
</evidence>
<evidence type="ECO:0000313" key="12">
    <source>
        <dbReference type="Proteomes" id="UP000245942"/>
    </source>
</evidence>
<evidence type="ECO:0000256" key="4">
    <source>
        <dbReference type="ARBA" id="ARBA00022753"/>
    </source>
</evidence>
<dbReference type="GeneID" id="37016725"/>
<keyword evidence="8" id="KW-0472">Membrane</keyword>
<feature type="domain" description="PX" evidence="10">
    <location>
        <begin position="113"/>
        <end position="230"/>
    </location>
</feature>
<comment type="subcellular location">
    <subcellularLocation>
        <location evidence="1">Endosome membrane</location>
        <topology evidence="1">Peripheral membrane protein</topology>
    </subcellularLocation>
</comment>
<evidence type="ECO:0000256" key="2">
    <source>
        <dbReference type="ARBA" id="ARBA00010883"/>
    </source>
</evidence>
<dbReference type="InterPro" id="IPR027267">
    <property type="entry name" value="AH/BAR_dom_sf"/>
</dbReference>
<dbReference type="AlphaFoldDB" id="A0A316U6J1"/>
<evidence type="ECO:0000256" key="9">
    <source>
        <dbReference type="SAM" id="MobiDB-lite"/>
    </source>
</evidence>
<feature type="compositionally biased region" description="Polar residues" evidence="9">
    <location>
        <begin position="33"/>
        <end position="55"/>
    </location>
</feature>
<dbReference type="OrthoDB" id="289314at2759"/>
<feature type="region of interest" description="Disordered" evidence="9">
    <location>
        <begin position="1"/>
        <end position="110"/>
    </location>
</feature>
<feature type="region of interest" description="Disordered" evidence="9">
    <location>
        <begin position="424"/>
        <end position="537"/>
    </location>
</feature>
<organism evidence="11 12">
    <name type="scientific">Pseudomicrostroma glucosiphilum</name>
    <dbReference type="NCBI Taxonomy" id="1684307"/>
    <lineage>
        <taxon>Eukaryota</taxon>
        <taxon>Fungi</taxon>
        <taxon>Dikarya</taxon>
        <taxon>Basidiomycota</taxon>
        <taxon>Ustilaginomycotina</taxon>
        <taxon>Exobasidiomycetes</taxon>
        <taxon>Microstromatales</taxon>
        <taxon>Microstromatales incertae sedis</taxon>
        <taxon>Pseudomicrostroma</taxon>
    </lineage>
</organism>
<name>A0A316U6J1_9BASI</name>
<feature type="compositionally biased region" description="Low complexity" evidence="9">
    <location>
        <begin position="83"/>
        <end position="102"/>
    </location>
</feature>